<evidence type="ECO:0000256" key="4">
    <source>
        <dbReference type="ARBA" id="ARBA00023136"/>
    </source>
</evidence>
<evidence type="ECO:0000256" key="3">
    <source>
        <dbReference type="ARBA" id="ARBA00022989"/>
    </source>
</evidence>
<dbReference type="AlphaFoldDB" id="H6L763"/>
<dbReference type="PANTHER" id="PTHR12714">
    <property type="entry name" value="PROTEIN-S ISOPRENYLCYSTEINE O-METHYLTRANSFERASE"/>
    <property type="match status" value="1"/>
</dbReference>
<evidence type="ECO:0000313" key="7">
    <source>
        <dbReference type="Proteomes" id="UP000007519"/>
    </source>
</evidence>
<dbReference type="STRING" id="984262.SGRA_3939"/>
<evidence type="ECO:0000313" key="6">
    <source>
        <dbReference type="EMBL" id="AFC26654.1"/>
    </source>
</evidence>
<reference evidence="6 7" key="1">
    <citation type="journal article" date="2012" name="Stand. Genomic Sci.">
        <title>Complete genome sequencing and analysis of Saprospira grandis str. Lewin, a predatory marine bacterium.</title>
        <authorList>
            <person name="Saw J.H."/>
            <person name="Yuryev A."/>
            <person name="Kanbe M."/>
            <person name="Hou S."/>
            <person name="Young A.G."/>
            <person name="Aizawa S."/>
            <person name="Alam M."/>
        </authorList>
    </citation>
    <scope>NUCLEOTIDE SEQUENCE [LARGE SCALE GENOMIC DNA]</scope>
    <source>
        <strain evidence="6 7">Lewin</strain>
    </source>
</reference>
<keyword evidence="7" id="KW-1185">Reference proteome</keyword>
<keyword evidence="6" id="KW-0489">Methyltransferase</keyword>
<dbReference type="GO" id="GO:0032259">
    <property type="term" value="P:methylation"/>
    <property type="evidence" value="ECO:0007669"/>
    <property type="project" value="UniProtKB-KW"/>
</dbReference>
<keyword evidence="4 5" id="KW-0472">Membrane</keyword>
<keyword evidence="2 5" id="KW-0812">Transmembrane</keyword>
<feature type="transmembrane region" description="Helical" evidence="5">
    <location>
        <begin position="190"/>
        <end position="209"/>
    </location>
</feature>
<gene>
    <name evidence="6" type="ordered locus">SGRA_3939</name>
</gene>
<dbReference type="KEGG" id="sgn:SGRA_3939"/>
<dbReference type="GO" id="GO:0008168">
    <property type="term" value="F:methyltransferase activity"/>
    <property type="evidence" value="ECO:0007669"/>
    <property type="project" value="UniProtKB-KW"/>
</dbReference>
<dbReference type="Pfam" id="PF04191">
    <property type="entry name" value="PEMT"/>
    <property type="match status" value="1"/>
</dbReference>
<evidence type="ECO:0000256" key="2">
    <source>
        <dbReference type="ARBA" id="ARBA00022692"/>
    </source>
</evidence>
<accession>H6L763</accession>
<comment type="subcellular location">
    <subcellularLocation>
        <location evidence="1">Endomembrane system</location>
        <topology evidence="1">Multi-pass membrane protein</topology>
    </subcellularLocation>
</comment>
<dbReference type="HOGENOM" id="CLU_097928_0_0_10"/>
<proteinExistence type="predicted"/>
<evidence type="ECO:0000256" key="5">
    <source>
        <dbReference type="SAM" id="Phobius"/>
    </source>
</evidence>
<dbReference type="GO" id="GO:0012505">
    <property type="term" value="C:endomembrane system"/>
    <property type="evidence" value="ECO:0007669"/>
    <property type="project" value="UniProtKB-SubCell"/>
</dbReference>
<dbReference type="OrthoDB" id="9809773at2"/>
<dbReference type="eggNOG" id="COG2020">
    <property type="taxonomic scope" value="Bacteria"/>
</dbReference>
<feature type="transmembrane region" description="Helical" evidence="5">
    <location>
        <begin position="221"/>
        <end position="238"/>
    </location>
</feature>
<protein>
    <submittedName>
        <fullName evidence="6">Lipid a phosphate methyltransferase</fullName>
    </submittedName>
</protein>
<sequence>MSLKTELRTEGDFLFKHRSYLPLVIIVLGLGAYIYNVYNKQLIDPNYAEYYKWGCLAVSLIGLFIRMHAIGHAAPNTSGRNTSEGQIADHINSSGWYAICRHPLYVGNFFMWLGLAGLTQDFWFTIAFVFMYWVYYERIMYAEEAFLIDKYGKAYTDWSAKTPAFWPKFSQWRKPDYPFSWAKIIRQEKAGILNLFLVFFIFEALGSYISSQEWLNMSPLWYSLLIGAIVWYVIIKVLQKTTNIFEGR</sequence>
<dbReference type="Proteomes" id="UP000007519">
    <property type="component" value="Chromosome"/>
</dbReference>
<feature type="transmembrane region" description="Helical" evidence="5">
    <location>
        <begin position="20"/>
        <end position="38"/>
    </location>
</feature>
<evidence type="ECO:0000256" key="1">
    <source>
        <dbReference type="ARBA" id="ARBA00004127"/>
    </source>
</evidence>
<dbReference type="EMBL" id="CP002831">
    <property type="protein sequence ID" value="AFC26654.1"/>
    <property type="molecule type" value="Genomic_DNA"/>
</dbReference>
<dbReference type="PANTHER" id="PTHR12714:SF9">
    <property type="entry name" value="PROTEIN-S-ISOPRENYLCYSTEINE O-METHYLTRANSFERASE"/>
    <property type="match status" value="1"/>
</dbReference>
<name>H6L763_SAPGL</name>
<dbReference type="RefSeq" id="WP_015694236.1">
    <property type="nucleotide sequence ID" value="NC_016940.1"/>
</dbReference>
<keyword evidence="6" id="KW-0808">Transferase</keyword>
<feature type="transmembrane region" description="Helical" evidence="5">
    <location>
        <begin position="109"/>
        <end position="135"/>
    </location>
</feature>
<dbReference type="Gene3D" id="1.20.120.1630">
    <property type="match status" value="1"/>
</dbReference>
<dbReference type="InterPro" id="IPR007318">
    <property type="entry name" value="Phopholipid_MeTrfase"/>
</dbReference>
<feature type="transmembrane region" description="Helical" evidence="5">
    <location>
        <begin position="50"/>
        <end position="70"/>
    </location>
</feature>
<keyword evidence="3 5" id="KW-1133">Transmembrane helix</keyword>
<organism evidence="6 7">
    <name type="scientific">Saprospira grandis (strain Lewin)</name>
    <dbReference type="NCBI Taxonomy" id="984262"/>
    <lineage>
        <taxon>Bacteria</taxon>
        <taxon>Pseudomonadati</taxon>
        <taxon>Bacteroidota</taxon>
        <taxon>Saprospiria</taxon>
        <taxon>Saprospirales</taxon>
        <taxon>Saprospiraceae</taxon>
        <taxon>Saprospira</taxon>
    </lineage>
</organism>